<feature type="transmembrane region" description="Helical" evidence="6">
    <location>
        <begin position="101"/>
        <end position="122"/>
    </location>
</feature>
<dbReference type="GO" id="GO:0071422">
    <property type="term" value="P:succinate transmembrane transport"/>
    <property type="evidence" value="ECO:0007669"/>
    <property type="project" value="TreeGrafter"/>
</dbReference>
<dbReference type="InterPro" id="IPR000791">
    <property type="entry name" value="Gpr1/Fun34/SatP-like"/>
</dbReference>
<evidence type="ECO:0000313" key="8">
    <source>
        <dbReference type="Proteomes" id="UP000190625"/>
    </source>
</evidence>
<reference evidence="8" key="1">
    <citation type="submission" date="2017-02" db="EMBL/GenBank/DDBJ databases">
        <authorList>
            <person name="Varghese N."/>
            <person name="Submissions S."/>
        </authorList>
    </citation>
    <scope>NUCLEOTIDE SEQUENCE [LARGE SCALE GENOMIC DNA]</scope>
    <source>
        <strain evidence="8">ATCC BAA-73</strain>
    </source>
</reference>
<keyword evidence="5 6" id="KW-0472">Membrane</keyword>
<keyword evidence="4 6" id="KW-1133">Transmembrane helix</keyword>
<feature type="transmembrane region" description="Helical" evidence="6">
    <location>
        <begin position="72"/>
        <end position="95"/>
    </location>
</feature>
<dbReference type="NCBIfam" id="NF038013">
    <property type="entry name" value="AceTr_1"/>
    <property type="match status" value="1"/>
</dbReference>
<dbReference type="PROSITE" id="PS01114">
    <property type="entry name" value="GPR1_FUN34_YAAH"/>
    <property type="match status" value="1"/>
</dbReference>
<organism evidence="7 8">
    <name type="scientific">Selenihalanaerobacter shriftii</name>
    <dbReference type="NCBI Taxonomy" id="142842"/>
    <lineage>
        <taxon>Bacteria</taxon>
        <taxon>Bacillati</taxon>
        <taxon>Bacillota</taxon>
        <taxon>Clostridia</taxon>
        <taxon>Halanaerobiales</taxon>
        <taxon>Halobacteroidaceae</taxon>
        <taxon>Selenihalanaerobacter</taxon>
    </lineage>
</organism>
<evidence type="ECO:0000256" key="4">
    <source>
        <dbReference type="ARBA" id="ARBA00022989"/>
    </source>
</evidence>
<feature type="transmembrane region" description="Helical" evidence="6">
    <location>
        <begin position="12"/>
        <end position="34"/>
    </location>
</feature>
<sequence length="209" mass="22463">MSQIKNKIANPAPLGLAGFALTTFVLSFYNAGIFPAESKAIVFPLALFYGGLAQFMAGMWEFKTGNTFGATAFTSYGAWWMFFALLEYSLTLGWIELGSHGATAIGLVLAAWAFFTFYLWIATFKINKATWLIFLTLWVTFALLALGELVSPQFGIAGGYLGLVCASIAWYTSAAEVINEVSGEAVLPIGNIVTSNQESAVGEETVNAS</sequence>
<evidence type="ECO:0000256" key="6">
    <source>
        <dbReference type="SAM" id="Phobius"/>
    </source>
</evidence>
<comment type="subcellular location">
    <subcellularLocation>
        <location evidence="1">Membrane</location>
        <topology evidence="1">Multi-pass membrane protein</topology>
    </subcellularLocation>
</comment>
<evidence type="ECO:0000313" key="7">
    <source>
        <dbReference type="EMBL" id="SJZ32292.1"/>
    </source>
</evidence>
<comment type="similarity">
    <text evidence="2">Belongs to the acetate uptake transporter (AceTr) (TC 2.A.96) family.</text>
</comment>
<evidence type="ECO:0000256" key="5">
    <source>
        <dbReference type="ARBA" id="ARBA00023136"/>
    </source>
</evidence>
<protein>
    <submittedName>
        <fullName evidence="7">Uncharacterized protein</fullName>
    </submittedName>
</protein>
<accession>A0A1T4JPX6</accession>
<dbReference type="Pfam" id="PF01184">
    <property type="entry name" value="Gpr1_Fun34_YaaH"/>
    <property type="match status" value="1"/>
</dbReference>
<dbReference type="PANTHER" id="PTHR30178:SF3">
    <property type="entry name" value="SUCCINATE-ACETATE_PROTON SYMPORTER SATP"/>
    <property type="match status" value="1"/>
</dbReference>
<dbReference type="InterPro" id="IPR047623">
    <property type="entry name" value="SatP"/>
</dbReference>
<dbReference type="GO" id="GO:0005886">
    <property type="term" value="C:plasma membrane"/>
    <property type="evidence" value="ECO:0007669"/>
    <property type="project" value="TreeGrafter"/>
</dbReference>
<feature type="transmembrane region" description="Helical" evidence="6">
    <location>
        <begin position="40"/>
        <end position="60"/>
    </location>
</feature>
<keyword evidence="3 6" id="KW-0812">Transmembrane</keyword>
<evidence type="ECO:0000256" key="3">
    <source>
        <dbReference type="ARBA" id="ARBA00022692"/>
    </source>
</evidence>
<dbReference type="GO" id="GO:0015360">
    <property type="term" value="F:acetate:proton symporter activity"/>
    <property type="evidence" value="ECO:0007669"/>
    <property type="project" value="TreeGrafter"/>
</dbReference>
<evidence type="ECO:0000256" key="2">
    <source>
        <dbReference type="ARBA" id="ARBA00005587"/>
    </source>
</evidence>
<feature type="transmembrane region" description="Helical" evidence="6">
    <location>
        <begin position="129"/>
        <end position="147"/>
    </location>
</feature>
<dbReference type="Proteomes" id="UP000190625">
    <property type="component" value="Unassembled WGS sequence"/>
</dbReference>
<proteinExistence type="inferred from homology"/>
<gene>
    <name evidence="7" type="ORF">SAMN02745118_00306</name>
</gene>
<name>A0A1T4JPX6_9FIRM</name>
<feature type="transmembrane region" description="Helical" evidence="6">
    <location>
        <begin position="153"/>
        <end position="172"/>
    </location>
</feature>
<keyword evidence="8" id="KW-1185">Reference proteome</keyword>
<dbReference type="AlphaFoldDB" id="A0A1T4JPX6"/>
<dbReference type="EMBL" id="FUWM01000004">
    <property type="protein sequence ID" value="SJZ32292.1"/>
    <property type="molecule type" value="Genomic_DNA"/>
</dbReference>
<dbReference type="STRING" id="142842.SAMN02745118_00306"/>
<dbReference type="InterPro" id="IPR047622">
    <property type="entry name" value="GPR1_FUN34_YAAH"/>
</dbReference>
<dbReference type="PANTHER" id="PTHR30178">
    <property type="entry name" value="INNER MEMBRANE PROTEIN YAAH"/>
    <property type="match status" value="1"/>
</dbReference>
<dbReference type="RefSeq" id="WP_234983863.1">
    <property type="nucleotide sequence ID" value="NZ_FUWM01000004.1"/>
</dbReference>
<evidence type="ECO:0000256" key="1">
    <source>
        <dbReference type="ARBA" id="ARBA00004141"/>
    </source>
</evidence>